<feature type="non-terminal residue" evidence="1">
    <location>
        <position position="494"/>
    </location>
</feature>
<dbReference type="Proteomes" id="UP001207468">
    <property type="component" value="Unassembled WGS sequence"/>
</dbReference>
<organism evidence="1 2">
    <name type="scientific">Russula earlei</name>
    <dbReference type="NCBI Taxonomy" id="71964"/>
    <lineage>
        <taxon>Eukaryota</taxon>
        <taxon>Fungi</taxon>
        <taxon>Dikarya</taxon>
        <taxon>Basidiomycota</taxon>
        <taxon>Agaricomycotina</taxon>
        <taxon>Agaricomycetes</taxon>
        <taxon>Russulales</taxon>
        <taxon>Russulaceae</taxon>
        <taxon>Russula</taxon>
    </lineage>
</organism>
<proteinExistence type="predicted"/>
<dbReference type="EMBL" id="JAGFNK010000546">
    <property type="protein sequence ID" value="KAI9448928.1"/>
    <property type="molecule type" value="Genomic_DNA"/>
</dbReference>
<sequence length="494" mass="52989">MTEKERAQERREIEERFGKDVGDVLRRARMAREATEQKRAVVSPEGGLVPSQADAGIGITIPSVTPGPPSPSPILSSSGTRPSTPARANRKLRFADVTPSDVHVYESAPPSPRRKPLALLPPSGDDLAVSLGQWSASGSIKSAGSSEPQIEVIAPNNDPSTASLSITSNGPPEEGTPEDIRRRFFPSLPTGDPTLEWIETTPAPDPAIPSLRFDLHGSPIPPEFALLCLDILAGIVRRLAGIRRGLSNEAKGMEELHGKEEEIRLRAVAVGADAIVERGSLGSRAVEVLWEALVGWDEELMSVDGTELRDDPPGNGPQDEEGEGALKGDAISSLQLRFFLPQISTIFGAADLPQLSLARLLAILQRLAMHSNAIADEITDTFSLITNLLRVFILTPLPPSENSPLPNPAAIQLLTTLASASRISASRLLEPADVLLRFLTSTPSSSPYPVSLSTNLITQTLRLYTTFAHYGLYAHIATPAAELLIRLSSYVLTP</sequence>
<evidence type="ECO:0000313" key="1">
    <source>
        <dbReference type="EMBL" id="KAI9448928.1"/>
    </source>
</evidence>
<name>A0ACC0TU34_9AGAM</name>
<gene>
    <name evidence="1" type="ORF">F5148DRAFT_1342358</name>
</gene>
<comment type="caution">
    <text evidence="1">The sequence shown here is derived from an EMBL/GenBank/DDBJ whole genome shotgun (WGS) entry which is preliminary data.</text>
</comment>
<accession>A0ACC0TU34</accession>
<protein>
    <submittedName>
        <fullName evidence="1">Uncharacterized protein</fullName>
    </submittedName>
</protein>
<keyword evidence="2" id="KW-1185">Reference proteome</keyword>
<evidence type="ECO:0000313" key="2">
    <source>
        <dbReference type="Proteomes" id="UP001207468"/>
    </source>
</evidence>
<reference evidence="1" key="1">
    <citation type="submission" date="2021-03" db="EMBL/GenBank/DDBJ databases">
        <title>Evolutionary priming and transition to the ectomycorrhizal habit in an iconic lineage of mushroom-forming fungi: is preadaptation a requirement?</title>
        <authorList>
            <consortium name="DOE Joint Genome Institute"/>
            <person name="Looney B.P."/>
            <person name="Miyauchi S."/>
            <person name="Morin E."/>
            <person name="Drula E."/>
            <person name="Courty P.E."/>
            <person name="Chicoki N."/>
            <person name="Fauchery L."/>
            <person name="Kohler A."/>
            <person name="Kuo A."/>
            <person name="LaButti K."/>
            <person name="Pangilinan J."/>
            <person name="Lipzen A."/>
            <person name="Riley R."/>
            <person name="Andreopoulos W."/>
            <person name="He G."/>
            <person name="Johnson J."/>
            <person name="Barry K.W."/>
            <person name="Grigoriev I.V."/>
            <person name="Nagy L."/>
            <person name="Hibbett D."/>
            <person name="Henrissat B."/>
            <person name="Matheny P.B."/>
            <person name="Labbe J."/>
            <person name="Martin A.F."/>
        </authorList>
    </citation>
    <scope>NUCLEOTIDE SEQUENCE</scope>
    <source>
        <strain evidence="1">BPL698</strain>
    </source>
</reference>